<evidence type="ECO:0000256" key="1">
    <source>
        <dbReference type="SAM" id="MobiDB-lite"/>
    </source>
</evidence>
<evidence type="ECO:0008006" key="4">
    <source>
        <dbReference type="Google" id="ProtNLM"/>
    </source>
</evidence>
<evidence type="ECO:0000313" key="2">
    <source>
        <dbReference type="EMBL" id="UPL14737.1"/>
    </source>
</evidence>
<name>A0ABY4IQ30_9MICO</name>
<organism evidence="2 3">
    <name type="scientific">Microbacterium galbinum</name>
    <dbReference type="NCBI Taxonomy" id="2851646"/>
    <lineage>
        <taxon>Bacteria</taxon>
        <taxon>Bacillati</taxon>
        <taxon>Actinomycetota</taxon>
        <taxon>Actinomycetes</taxon>
        <taxon>Micrococcales</taxon>
        <taxon>Microbacteriaceae</taxon>
        <taxon>Microbacterium</taxon>
    </lineage>
</organism>
<protein>
    <recommendedName>
        <fullName evidence="4">Lipoprotein</fullName>
    </recommendedName>
</protein>
<keyword evidence="3" id="KW-1185">Reference proteome</keyword>
<sequence>MKRTRARTKPRRFGYRLLALTGGILMLTGCTHSSSDLYAEAQRANAAMKTEVSLLQVHIFDGDWDVIEYGDIAEACGSGYSFSVHRATPLGIEWRLPSKSVQAQANDIVAWLEANKWAGIVNRSYASEVGAVTIEASKPVAHIDDLLVTISAGEKSDAISLRAKGTCEPGDIDELDKLMFPDGFSGNTFPPTEHPTEAPKFGMATPAPTASPKS</sequence>
<feature type="region of interest" description="Disordered" evidence="1">
    <location>
        <begin position="184"/>
        <end position="214"/>
    </location>
</feature>
<accession>A0ABY4IQ30</accession>
<evidence type="ECO:0000313" key="3">
    <source>
        <dbReference type="Proteomes" id="UP000831963"/>
    </source>
</evidence>
<gene>
    <name evidence="2" type="ORF">KV396_09705</name>
</gene>
<dbReference type="PROSITE" id="PS51257">
    <property type="entry name" value="PROKAR_LIPOPROTEIN"/>
    <property type="match status" value="1"/>
</dbReference>
<proteinExistence type="predicted"/>
<dbReference type="Proteomes" id="UP000831963">
    <property type="component" value="Chromosome"/>
</dbReference>
<reference evidence="2 3" key="1">
    <citation type="submission" date="2021-06" db="EMBL/GenBank/DDBJ databases">
        <title>Genome-based taxonomic framework of Microbacterium strains isolated from marine environment, the description of four new species and reclassification of four preexisting species.</title>
        <authorList>
            <person name="Lee S.D."/>
            <person name="Kim S.-M."/>
            <person name="Byeon Y.-S."/>
            <person name="Yang H.L."/>
            <person name="Kim I.S."/>
        </authorList>
    </citation>
    <scope>NUCLEOTIDE SEQUENCE [LARGE SCALE GENOMIC DNA]</scope>
    <source>
        <strain evidence="2 3">SSW1-36</strain>
    </source>
</reference>
<dbReference type="EMBL" id="CP078077">
    <property type="protein sequence ID" value="UPL14737.1"/>
    <property type="molecule type" value="Genomic_DNA"/>
</dbReference>